<name>A0A5C3LJQ9_9AGAR</name>
<dbReference type="GO" id="GO:0016491">
    <property type="term" value="F:oxidoreductase activity"/>
    <property type="evidence" value="ECO:0007669"/>
    <property type="project" value="UniProtKB-KW"/>
</dbReference>
<keyword evidence="5" id="KW-0732">Signal</keyword>
<evidence type="ECO:0000313" key="8">
    <source>
        <dbReference type="Proteomes" id="UP000308652"/>
    </source>
</evidence>
<comment type="similarity">
    <text evidence="1">Belongs to the oxygen-dependent FAD-linked oxidoreductase family.</text>
</comment>
<sequence>MKMIFSYATVSIVLSSVVGIGFAAELAKNPICILISKTVSNATGVFFPGSPEYIAGISHYANLSSTQISKCVVEPGNAQDVSRVLKFVGTARIPFAVKGGGHATNPKFSSTTGVHIAMSRFSEITYNNSSKTVKVGAGLVWDDVYAALEPHDVKVAGGRVTGIGVAGFTLGGGYSWLGNQHGLAIDAVLEFELVTPNGTVLTVSQSSNPDLFFGLKGGQNNFGIVTSFTLQTFPGAQVWGGSRIFDGSQTQLLAAATIAFTTNVTDPKAAIITDYMTRFGQPLASVLVFYDGKTPPPGIFDSFLAIPAVISDVKTRSFLSLIQSSGDLPHNQRAIYGAISPLKFTQALSDVILNETLFWSAQLSSKSAMTIAYAIEPFLPSVYSQNTTPTAYPPNRSLGFLPFNIYYSWNVSAFDDDFHSAARQSSARIRDAAITEGQADVARAPLYPNYAIFDTPLEDIYGENLPKLRALKAKVDPFNVMGLAGGFKL</sequence>
<feature type="signal peptide" evidence="5">
    <location>
        <begin position="1"/>
        <end position="23"/>
    </location>
</feature>
<dbReference type="Gene3D" id="3.40.462.20">
    <property type="match status" value="1"/>
</dbReference>
<dbReference type="InterPro" id="IPR036318">
    <property type="entry name" value="FAD-bd_PCMH-like_sf"/>
</dbReference>
<dbReference type="InterPro" id="IPR012951">
    <property type="entry name" value="BBE"/>
</dbReference>
<feature type="chain" id="PRO_5022672340" evidence="5">
    <location>
        <begin position="24"/>
        <end position="489"/>
    </location>
</feature>
<protein>
    <submittedName>
        <fullName evidence="7">FAD-binding domain-containing protein</fullName>
    </submittedName>
</protein>
<gene>
    <name evidence="7" type="ORF">BDQ12DRAFT_659081</name>
</gene>
<dbReference type="SUPFAM" id="SSF56176">
    <property type="entry name" value="FAD-binding/transporter-associated domain-like"/>
    <property type="match status" value="1"/>
</dbReference>
<organism evidence="7 8">
    <name type="scientific">Crucibulum laeve</name>
    <dbReference type="NCBI Taxonomy" id="68775"/>
    <lineage>
        <taxon>Eukaryota</taxon>
        <taxon>Fungi</taxon>
        <taxon>Dikarya</taxon>
        <taxon>Basidiomycota</taxon>
        <taxon>Agaricomycotina</taxon>
        <taxon>Agaricomycetes</taxon>
        <taxon>Agaricomycetidae</taxon>
        <taxon>Agaricales</taxon>
        <taxon>Agaricineae</taxon>
        <taxon>Nidulariaceae</taxon>
        <taxon>Crucibulum</taxon>
    </lineage>
</organism>
<evidence type="ECO:0000256" key="1">
    <source>
        <dbReference type="ARBA" id="ARBA00005466"/>
    </source>
</evidence>
<evidence type="ECO:0000259" key="6">
    <source>
        <dbReference type="PROSITE" id="PS51387"/>
    </source>
</evidence>
<dbReference type="PANTHER" id="PTHR42973:SF13">
    <property type="entry name" value="FAD-BINDING PCMH-TYPE DOMAIN-CONTAINING PROTEIN"/>
    <property type="match status" value="1"/>
</dbReference>
<dbReference type="InterPro" id="IPR016169">
    <property type="entry name" value="FAD-bd_PCMH_sub2"/>
</dbReference>
<dbReference type="STRING" id="68775.A0A5C3LJQ9"/>
<keyword evidence="4" id="KW-0560">Oxidoreductase</keyword>
<dbReference type="AlphaFoldDB" id="A0A5C3LJQ9"/>
<accession>A0A5C3LJQ9</accession>
<keyword evidence="8" id="KW-1185">Reference proteome</keyword>
<dbReference type="Gene3D" id="3.30.465.10">
    <property type="match status" value="1"/>
</dbReference>
<feature type="domain" description="FAD-binding PCMH-type" evidence="6">
    <location>
        <begin position="65"/>
        <end position="235"/>
    </location>
</feature>
<dbReference type="InterPro" id="IPR016166">
    <property type="entry name" value="FAD-bd_PCMH"/>
</dbReference>
<dbReference type="InterPro" id="IPR050416">
    <property type="entry name" value="FAD-linked_Oxidoreductase"/>
</dbReference>
<evidence type="ECO:0000256" key="5">
    <source>
        <dbReference type="SAM" id="SignalP"/>
    </source>
</evidence>
<dbReference type="Pfam" id="PF01565">
    <property type="entry name" value="FAD_binding_4"/>
    <property type="match status" value="1"/>
</dbReference>
<dbReference type="Gene3D" id="3.30.43.10">
    <property type="entry name" value="Uridine Diphospho-n-acetylenolpyruvylglucosamine Reductase, domain 2"/>
    <property type="match status" value="1"/>
</dbReference>
<proteinExistence type="inferred from homology"/>
<dbReference type="Pfam" id="PF08031">
    <property type="entry name" value="BBE"/>
    <property type="match status" value="1"/>
</dbReference>
<dbReference type="EMBL" id="ML213673">
    <property type="protein sequence ID" value="TFK32493.1"/>
    <property type="molecule type" value="Genomic_DNA"/>
</dbReference>
<evidence type="ECO:0000256" key="2">
    <source>
        <dbReference type="ARBA" id="ARBA00022630"/>
    </source>
</evidence>
<dbReference type="PANTHER" id="PTHR42973">
    <property type="entry name" value="BINDING OXIDOREDUCTASE, PUTATIVE (AFU_ORTHOLOGUE AFUA_1G17690)-RELATED"/>
    <property type="match status" value="1"/>
</dbReference>
<dbReference type="PROSITE" id="PS51387">
    <property type="entry name" value="FAD_PCMH"/>
    <property type="match status" value="1"/>
</dbReference>
<dbReference type="OrthoDB" id="2151789at2759"/>
<dbReference type="GO" id="GO:0071949">
    <property type="term" value="F:FAD binding"/>
    <property type="evidence" value="ECO:0007669"/>
    <property type="project" value="InterPro"/>
</dbReference>
<reference evidence="7 8" key="1">
    <citation type="journal article" date="2019" name="Nat. Ecol. Evol.">
        <title>Megaphylogeny resolves global patterns of mushroom evolution.</title>
        <authorList>
            <person name="Varga T."/>
            <person name="Krizsan K."/>
            <person name="Foldi C."/>
            <person name="Dima B."/>
            <person name="Sanchez-Garcia M."/>
            <person name="Sanchez-Ramirez S."/>
            <person name="Szollosi G.J."/>
            <person name="Szarkandi J.G."/>
            <person name="Papp V."/>
            <person name="Albert L."/>
            <person name="Andreopoulos W."/>
            <person name="Angelini C."/>
            <person name="Antonin V."/>
            <person name="Barry K.W."/>
            <person name="Bougher N.L."/>
            <person name="Buchanan P."/>
            <person name="Buyck B."/>
            <person name="Bense V."/>
            <person name="Catcheside P."/>
            <person name="Chovatia M."/>
            <person name="Cooper J."/>
            <person name="Damon W."/>
            <person name="Desjardin D."/>
            <person name="Finy P."/>
            <person name="Geml J."/>
            <person name="Haridas S."/>
            <person name="Hughes K."/>
            <person name="Justo A."/>
            <person name="Karasinski D."/>
            <person name="Kautmanova I."/>
            <person name="Kiss B."/>
            <person name="Kocsube S."/>
            <person name="Kotiranta H."/>
            <person name="LaButti K.M."/>
            <person name="Lechner B.E."/>
            <person name="Liimatainen K."/>
            <person name="Lipzen A."/>
            <person name="Lukacs Z."/>
            <person name="Mihaltcheva S."/>
            <person name="Morgado L.N."/>
            <person name="Niskanen T."/>
            <person name="Noordeloos M.E."/>
            <person name="Ohm R.A."/>
            <person name="Ortiz-Santana B."/>
            <person name="Ovrebo C."/>
            <person name="Racz N."/>
            <person name="Riley R."/>
            <person name="Savchenko A."/>
            <person name="Shiryaev A."/>
            <person name="Soop K."/>
            <person name="Spirin V."/>
            <person name="Szebenyi C."/>
            <person name="Tomsovsky M."/>
            <person name="Tulloss R.E."/>
            <person name="Uehling J."/>
            <person name="Grigoriev I.V."/>
            <person name="Vagvolgyi C."/>
            <person name="Papp T."/>
            <person name="Martin F.M."/>
            <person name="Miettinen O."/>
            <person name="Hibbett D.S."/>
            <person name="Nagy L.G."/>
        </authorList>
    </citation>
    <scope>NUCLEOTIDE SEQUENCE [LARGE SCALE GENOMIC DNA]</scope>
    <source>
        <strain evidence="7 8">CBS 166.37</strain>
    </source>
</reference>
<evidence type="ECO:0000313" key="7">
    <source>
        <dbReference type="EMBL" id="TFK32493.1"/>
    </source>
</evidence>
<keyword evidence="3" id="KW-0274">FAD</keyword>
<dbReference type="InterPro" id="IPR016167">
    <property type="entry name" value="FAD-bd_PCMH_sub1"/>
</dbReference>
<keyword evidence="2" id="KW-0285">Flavoprotein</keyword>
<evidence type="ECO:0000256" key="4">
    <source>
        <dbReference type="ARBA" id="ARBA00023002"/>
    </source>
</evidence>
<evidence type="ECO:0000256" key="3">
    <source>
        <dbReference type="ARBA" id="ARBA00022827"/>
    </source>
</evidence>
<dbReference type="InterPro" id="IPR006094">
    <property type="entry name" value="Oxid_FAD_bind_N"/>
</dbReference>
<dbReference type="Proteomes" id="UP000308652">
    <property type="component" value="Unassembled WGS sequence"/>
</dbReference>